<dbReference type="InterPro" id="IPR020556">
    <property type="entry name" value="Amidase_CS"/>
</dbReference>
<evidence type="ECO:0000256" key="1">
    <source>
        <dbReference type="ARBA" id="ARBA00008069"/>
    </source>
</evidence>
<dbReference type="Pfam" id="PF01425">
    <property type="entry name" value="Amidase"/>
    <property type="match status" value="1"/>
</dbReference>
<comment type="similarity">
    <text evidence="1 7">Belongs to the amidase family. GatA subfamily.</text>
</comment>
<evidence type="ECO:0000256" key="6">
    <source>
        <dbReference type="ARBA" id="ARBA00047407"/>
    </source>
</evidence>
<evidence type="ECO:0000313" key="9">
    <source>
        <dbReference type="EMBL" id="OGM79560.1"/>
    </source>
</evidence>
<accession>A0A1F8CTC4</accession>
<dbReference type="InterPro" id="IPR000120">
    <property type="entry name" value="Amidase"/>
</dbReference>
<dbReference type="STRING" id="1802538.A2382_02270"/>
<evidence type="ECO:0000256" key="3">
    <source>
        <dbReference type="ARBA" id="ARBA00022741"/>
    </source>
</evidence>
<dbReference type="PROSITE" id="PS00571">
    <property type="entry name" value="AMIDASES"/>
    <property type="match status" value="1"/>
</dbReference>
<keyword evidence="2 7" id="KW-0436">Ligase</keyword>
<evidence type="ECO:0000259" key="8">
    <source>
        <dbReference type="Pfam" id="PF01425"/>
    </source>
</evidence>
<dbReference type="PANTHER" id="PTHR11895">
    <property type="entry name" value="TRANSAMIDASE"/>
    <property type="match status" value="1"/>
</dbReference>
<keyword evidence="4 7" id="KW-0067">ATP-binding</keyword>
<dbReference type="EMBL" id="MGHY01000012">
    <property type="protein sequence ID" value="OGM79560.1"/>
    <property type="molecule type" value="Genomic_DNA"/>
</dbReference>
<feature type="active site" description="Acyl-ester intermediate" evidence="7">
    <location>
        <position position="182"/>
    </location>
</feature>
<dbReference type="InterPro" id="IPR023631">
    <property type="entry name" value="Amidase_dom"/>
</dbReference>
<dbReference type="SUPFAM" id="SSF75304">
    <property type="entry name" value="Amidase signature (AS) enzymes"/>
    <property type="match status" value="1"/>
</dbReference>
<protein>
    <recommendedName>
        <fullName evidence="7">Glutamyl-tRNA(Gln) amidotransferase subunit A</fullName>
        <shortName evidence="7">Glu-ADT subunit A</shortName>
        <ecNumber evidence="7">6.3.5.7</ecNumber>
    </recommendedName>
</protein>
<comment type="catalytic activity">
    <reaction evidence="6 7">
        <text>L-glutamyl-tRNA(Gln) + L-glutamine + ATP + H2O = L-glutaminyl-tRNA(Gln) + L-glutamate + ADP + phosphate + H(+)</text>
        <dbReference type="Rhea" id="RHEA:17521"/>
        <dbReference type="Rhea" id="RHEA-COMP:9681"/>
        <dbReference type="Rhea" id="RHEA-COMP:9684"/>
        <dbReference type="ChEBI" id="CHEBI:15377"/>
        <dbReference type="ChEBI" id="CHEBI:15378"/>
        <dbReference type="ChEBI" id="CHEBI:29985"/>
        <dbReference type="ChEBI" id="CHEBI:30616"/>
        <dbReference type="ChEBI" id="CHEBI:43474"/>
        <dbReference type="ChEBI" id="CHEBI:58359"/>
        <dbReference type="ChEBI" id="CHEBI:78520"/>
        <dbReference type="ChEBI" id="CHEBI:78521"/>
        <dbReference type="ChEBI" id="CHEBI:456216"/>
        <dbReference type="EC" id="6.3.5.7"/>
    </reaction>
</comment>
<dbReference type="PANTHER" id="PTHR11895:SF151">
    <property type="entry name" value="GLUTAMYL-TRNA(GLN) AMIDOTRANSFERASE SUBUNIT A"/>
    <property type="match status" value="1"/>
</dbReference>
<sequence length="468" mass="51276">MIESVPDTIEKLQEGLLKKNYSCVELVDYYLNRIKKYDSSLNSFLTISEDSAYSQAKKMDKVLNGGSFSLSEYPLLGVVVSFKDLFLTKGIRTTAGSKVLQSYVPPYSSTVVMKLLSAGAIMIGKTNCDAWAHGASGENSDYGPTKNPWNKKYVPGGSSSGAAVSVSSDFSFVALGTDTGGSVRQPASFTNLVGLKPTYGLVSRYGVVAMASSLDTIGHFTKTVEDSRRILAVTGGIDNYDSTLCGEKGEKIGEKIKIGIPKEYFGEGLDLEVREIILKAIEILKKKGIAFKEVSLPHTEYAVPVYYVIQPAEVSSNLSRYDGVRYGNDRDSFGSEARRRIMLGTYVLSEGYRDAYYLKAMKVRKKISDDFDHVFVDVDAILCPTAPTPAFKLGEKANDPLKMYLADIYTASASLAGIPGLSIPAGFTKDKRPVGMQLLGKRFNENKLFDIGEMFQKLTNYHLEKPVI</sequence>
<organism evidence="9 10">
    <name type="scientific">Candidatus Woesebacteria bacterium RIFOXYB1_FULL_38_16</name>
    <dbReference type="NCBI Taxonomy" id="1802538"/>
    <lineage>
        <taxon>Bacteria</taxon>
        <taxon>Candidatus Woeseibacteriota</taxon>
    </lineage>
</organism>
<comment type="caution">
    <text evidence="9">The sequence shown here is derived from an EMBL/GenBank/DDBJ whole genome shotgun (WGS) entry which is preliminary data.</text>
</comment>
<dbReference type="GO" id="GO:0005524">
    <property type="term" value="F:ATP binding"/>
    <property type="evidence" value="ECO:0007669"/>
    <property type="project" value="UniProtKB-KW"/>
</dbReference>
<evidence type="ECO:0000256" key="4">
    <source>
        <dbReference type="ARBA" id="ARBA00022840"/>
    </source>
</evidence>
<evidence type="ECO:0000256" key="5">
    <source>
        <dbReference type="ARBA" id="ARBA00022917"/>
    </source>
</evidence>
<dbReference type="Proteomes" id="UP000178999">
    <property type="component" value="Unassembled WGS sequence"/>
</dbReference>
<evidence type="ECO:0000256" key="2">
    <source>
        <dbReference type="ARBA" id="ARBA00022598"/>
    </source>
</evidence>
<keyword evidence="3 7" id="KW-0547">Nucleotide-binding</keyword>
<reference evidence="9 10" key="1">
    <citation type="journal article" date="2016" name="Nat. Commun.">
        <title>Thousands of microbial genomes shed light on interconnected biogeochemical processes in an aquifer system.</title>
        <authorList>
            <person name="Anantharaman K."/>
            <person name="Brown C.T."/>
            <person name="Hug L.A."/>
            <person name="Sharon I."/>
            <person name="Castelle C.J."/>
            <person name="Probst A.J."/>
            <person name="Thomas B.C."/>
            <person name="Singh A."/>
            <person name="Wilkins M.J."/>
            <person name="Karaoz U."/>
            <person name="Brodie E.L."/>
            <person name="Williams K.H."/>
            <person name="Hubbard S.S."/>
            <person name="Banfield J.F."/>
        </authorList>
    </citation>
    <scope>NUCLEOTIDE SEQUENCE [LARGE SCALE GENOMIC DNA]</scope>
</reference>
<dbReference type="AlphaFoldDB" id="A0A1F8CTC4"/>
<dbReference type="GO" id="GO:0006412">
    <property type="term" value="P:translation"/>
    <property type="evidence" value="ECO:0007669"/>
    <property type="project" value="UniProtKB-UniRule"/>
</dbReference>
<keyword evidence="5 7" id="KW-0648">Protein biosynthesis</keyword>
<feature type="active site" description="Charge relay system" evidence="7">
    <location>
        <position position="83"/>
    </location>
</feature>
<gene>
    <name evidence="7" type="primary">gatA</name>
    <name evidence="9" type="ORF">A2382_02270</name>
</gene>
<dbReference type="EC" id="6.3.5.7" evidence="7"/>
<evidence type="ECO:0000313" key="10">
    <source>
        <dbReference type="Proteomes" id="UP000178999"/>
    </source>
</evidence>
<dbReference type="NCBIfam" id="TIGR00132">
    <property type="entry name" value="gatA"/>
    <property type="match status" value="1"/>
</dbReference>
<feature type="active site" description="Charge relay system" evidence="7">
    <location>
        <position position="158"/>
    </location>
</feature>
<feature type="domain" description="Amidase" evidence="8">
    <location>
        <begin position="25"/>
        <end position="448"/>
    </location>
</feature>
<dbReference type="InterPro" id="IPR004412">
    <property type="entry name" value="GatA"/>
</dbReference>
<dbReference type="Gene3D" id="3.90.1300.10">
    <property type="entry name" value="Amidase signature (AS) domain"/>
    <property type="match status" value="1"/>
</dbReference>
<proteinExistence type="inferred from homology"/>
<evidence type="ECO:0000256" key="7">
    <source>
        <dbReference type="HAMAP-Rule" id="MF_00120"/>
    </source>
</evidence>
<comment type="function">
    <text evidence="7">Allows the formation of correctly charged Gln-tRNA(Gln) through the transamidation of misacylated Glu-tRNA(Gln) in organisms which lack glutaminyl-tRNA synthetase. The reaction takes place in the presence of glutamine and ATP through an activated gamma-phospho-Glu-tRNA(Gln).</text>
</comment>
<dbReference type="GO" id="GO:0030956">
    <property type="term" value="C:glutamyl-tRNA(Gln) amidotransferase complex"/>
    <property type="evidence" value="ECO:0007669"/>
    <property type="project" value="InterPro"/>
</dbReference>
<comment type="subunit">
    <text evidence="7">Heterotrimer of A, B and C subunits.</text>
</comment>
<dbReference type="HAMAP" id="MF_00120">
    <property type="entry name" value="GatA"/>
    <property type="match status" value="1"/>
</dbReference>
<dbReference type="InterPro" id="IPR036928">
    <property type="entry name" value="AS_sf"/>
</dbReference>
<name>A0A1F8CTC4_9BACT</name>
<dbReference type="GO" id="GO:0050567">
    <property type="term" value="F:glutaminyl-tRNA synthase (glutamine-hydrolyzing) activity"/>
    <property type="evidence" value="ECO:0007669"/>
    <property type="project" value="UniProtKB-UniRule"/>
</dbReference>